<evidence type="ECO:0000313" key="2">
    <source>
        <dbReference type="EMBL" id="SMF23960.1"/>
    </source>
</evidence>
<dbReference type="RefSeq" id="WP_085102448.1">
    <property type="nucleotide sequence ID" value="NZ_FWZU01000004.1"/>
</dbReference>
<dbReference type="EMBL" id="FWZU01000004">
    <property type="protein sequence ID" value="SMF23960.1"/>
    <property type="molecule type" value="Genomic_DNA"/>
</dbReference>
<feature type="domain" description="Tyrosine specific protein phosphatases" evidence="1">
    <location>
        <begin position="210"/>
        <end position="259"/>
    </location>
</feature>
<dbReference type="Gene3D" id="3.90.190.10">
    <property type="entry name" value="Protein tyrosine phosphatase superfamily"/>
    <property type="match status" value="1"/>
</dbReference>
<name>A0A1X7DYE0_9BACT</name>
<accession>A0A1X7DYE0</accession>
<evidence type="ECO:0000259" key="1">
    <source>
        <dbReference type="PROSITE" id="PS50056"/>
    </source>
</evidence>
<dbReference type="InterPro" id="IPR016130">
    <property type="entry name" value="Tyr_Pase_AS"/>
</dbReference>
<organism evidence="2 3">
    <name type="scientific">Desulfovibrio gilichinskyi</name>
    <dbReference type="NCBI Taxonomy" id="1519643"/>
    <lineage>
        <taxon>Bacteria</taxon>
        <taxon>Pseudomonadati</taxon>
        <taxon>Thermodesulfobacteriota</taxon>
        <taxon>Desulfovibrionia</taxon>
        <taxon>Desulfovibrionales</taxon>
        <taxon>Desulfovibrionaceae</taxon>
        <taxon>Desulfovibrio</taxon>
    </lineage>
</organism>
<dbReference type="Proteomes" id="UP000192906">
    <property type="component" value="Unassembled WGS sequence"/>
</dbReference>
<keyword evidence="3" id="KW-1185">Reference proteome</keyword>
<evidence type="ECO:0000313" key="3">
    <source>
        <dbReference type="Proteomes" id="UP000192906"/>
    </source>
</evidence>
<dbReference type="InterPro" id="IPR000387">
    <property type="entry name" value="Tyr_Pase_dom"/>
</dbReference>
<dbReference type="Pfam" id="PF14566">
    <property type="entry name" value="PTPlike_phytase"/>
    <property type="match status" value="1"/>
</dbReference>
<protein>
    <submittedName>
        <fullName evidence="2">Inositol hexakisphosphate</fullName>
    </submittedName>
</protein>
<dbReference type="PROSITE" id="PS00383">
    <property type="entry name" value="TYR_PHOSPHATASE_1"/>
    <property type="match status" value="1"/>
</dbReference>
<dbReference type="AlphaFoldDB" id="A0A1X7DYE0"/>
<dbReference type="Gene3D" id="3.30.70.1690">
    <property type="match status" value="1"/>
</dbReference>
<dbReference type="OrthoDB" id="21920at2"/>
<reference evidence="3" key="1">
    <citation type="submission" date="2017-04" db="EMBL/GenBank/DDBJ databases">
        <authorList>
            <person name="Varghese N."/>
            <person name="Submissions S."/>
        </authorList>
    </citation>
    <scope>NUCLEOTIDE SEQUENCE [LARGE SCALE GENOMIC DNA]</scope>
    <source>
        <strain evidence="3">K3S</strain>
    </source>
</reference>
<proteinExistence type="predicted"/>
<dbReference type="PROSITE" id="PS50056">
    <property type="entry name" value="TYR_PHOSPHATASE_2"/>
    <property type="match status" value="1"/>
</dbReference>
<dbReference type="InterPro" id="IPR029021">
    <property type="entry name" value="Prot-tyrosine_phosphatase-like"/>
</dbReference>
<sequence>MLNILSCGDIFLLLRRAVFLSFIYVIVLSSNLLAAQPVLILDGPAIQNIPRNFRTTAFPFKNITNGTSRVGLDNLAISGSGQFSVDQFDVMHRNLPNPLIVVDLRQEYHGYLNNAAVCWFSYRDAANKGFSSAKVTGGEEKVLSGIRNQTEIKLAVSIVKDKDGGFYVKRNSTIKPETVFSEQELMASRGCGYLRIACTDHLRPSDSAVEQFIYFMRELKPDVWVHFHCRAGKGRTTTFMLMYDMLRNANRLDFETLVKRQYLIGGADLMDKGSLGKGWKEDMARERQNFLRNFYEYAKENPDGRPMSWFQWIQSK</sequence>
<gene>
    <name evidence="2" type="ORF">SAMN06295933_2361</name>
</gene>
<dbReference type="STRING" id="1519643.SAMN06295933_2361"/>
<dbReference type="SUPFAM" id="SSF52799">
    <property type="entry name" value="(Phosphotyrosine protein) phosphatases II"/>
    <property type="match status" value="1"/>
</dbReference>
<dbReference type="SMART" id="SM01301">
    <property type="entry name" value="PTPlike_phytase"/>
    <property type="match status" value="1"/>
</dbReference>